<feature type="compositionally biased region" description="Polar residues" evidence="1">
    <location>
        <begin position="946"/>
        <end position="957"/>
    </location>
</feature>
<feature type="compositionally biased region" description="Basic and acidic residues" evidence="1">
    <location>
        <begin position="735"/>
        <end position="755"/>
    </location>
</feature>
<evidence type="ECO:0000313" key="2">
    <source>
        <dbReference type="EMBL" id="CAD7398902.1"/>
    </source>
</evidence>
<feature type="compositionally biased region" description="Basic and acidic residues" evidence="1">
    <location>
        <begin position="121"/>
        <end position="135"/>
    </location>
</feature>
<feature type="compositionally biased region" description="Basic and acidic residues" evidence="1">
    <location>
        <begin position="926"/>
        <end position="936"/>
    </location>
</feature>
<dbReference type="InterPro" id="IPR006611">
    <property type="entry name" value="DUF1431_DROsp"/>
</dbReference>
<feature type="compositionally biased region" description="Basic and acidic residues" evidence="1">
    <location>
        <begin position="963"/>
        <end position="974"/>
    </location>
</feature>
<accession>A0A7R9GWK8</accession>
<dbReference type="EMBL" id="OC317759">
    <property type="protein sequence ID" value="CAD7398902.1"/>
    <property type="molecule type" value="Genomic_DNA"/>
</dbReference>
<protein>
    <submittedName>
        <fullName evidence="2">Uncharacterized protein</fullName>
    </submittedName>
</protein>
<gene>
    <name evidence="2" type="ORF">TCEB3V08_LOCUS4707</name>
</gene>
<name>A0A7R9GWK8_TIMCR</name>
<sequence>MVITEECHDPIVCHSLTEAYPHQPPRPHPNRLARCRSSERRQTRYKGARLQETKPEEEWRHIKDQGAFYMAVRTECPRREDPPAGHSRRTCSEYKGTEMHNSRLSWCEVVNNIEMDHVTEFPKPKTYDPTPRESKGAVIPECTLRKDGTSSPLATQDRFQEPVHVSREVSTLQTRTCGGVRKVPTKEYREEVNDTRLQEIPRGWEDASSEGIEHNAEQYPEYRVEPTKTPDVMEVSENVCDQDKNSPNRVEKTLISEEEKDHTRTTSGNCLSSYLKNKEGKPNVCTHKLCVEECAPRAFPTERGCDSFDLKEKCTEDSRRVVPPTNDPESMIADPEARVKCDLSKTSPDNSKKPRGRNFSTLSSSPAFSLDHHSTMPLIRNSCRSVVCKMMHTSTKTNTCVSSVFRGKDQRRCDKPLDSDPVQSGTKKLDLHVCEKQSAGSVDISTSGKCGKEGKPNLVCSKKKNGETKQRSGSEIAVNVLECEDRPSKKVKNLLSKNFATVSSTKFEDNNIRLKKVADCQTVEKMMPPPACFENRKQHKLPEERKPKECLEERKLKECQKVEIQVSPPSCKGKENTKISSLQKSTEICDSKKTSKNSMNSTTKMRKCKKGGKKAISHSSFSIYSLDNTFITQLKFQGYCRNMSSDEQSRMPILKNQSFGNEEDSKVFCGLLPTQFTKYSFNGSRIPDPIEYLKTRQPERKVPDFNFDHTTFLRKPNYTPEPRKKFLHTSSLRLKSKDSKKTGKKEGKKAPCKKKQLEMKEPEPLDCPAVILPGCPQPGSIACSRERKLEHVSECHRIPNPTISYSECVKDPPPTPIPSECDCLSNASKWNLMCSEYQLKHSYNYCDKSVQMKEDVCAVAKKNKEAEKNKQVVDKVKEPGKTQVRDEDVCARACLSKKSSPKTETAHVSDTETINTPKTEAAQISKAEKDVSKKSEVPTLGVKEAGNNNLNDSVTIHHQSHASQEREENPEKNRDDDILKYTLSEVCVNNPNKDDHSSPVAKENKNAFILAETQVDDIKPTETKFKADTAKFERFIPSRNVQNGEKRIKSEQNKVSVSQNTIESLKLHALNTGKNKTNEQLLSHLANSYVNPQSRLFTLEHVASSNRSNGPKDFDTAIGKPISAPKCSTPTNDHGGYLNTRKGSLSSCLCNSRIPEQVCDVITSSGEPKQVHAPLRTIGVEAENASAKQGDSLKKTKGNIERATTSPPLKQETFNPLSDKTGEQIVQRITATPTHRQNIFNQISYRQGHIYKKRIKSTGQTEHEALDSKNDVIKHQNCVWKKSSESKINAMRYISESTDCRTSDQKDPMKTKKENRCGVQVKQKRYGLQKVWSKNAFSSRLPNITGEVVKGKPSKVKLSESPRRENVGKQEITCLKNPEKNAIIHKTYNQDSCTTKEHGYSTSAVELGVVQPQSIFNKGERKRRDSPVALRDMDINLLQQRDHKLNILKTGAGPEINIPQSPGYKLNVLKTVAIPEINIIQPRENSLNIAATPEINVPQTPRHKLNMLKTGASPEINIPQPPEHKLNSMKTGAGPEINIPQLLEHKLNAMKTDAGPEINIPQPPEHKLNSMKTGAGPEINIPQLLEHKLNSMKTGAGPEINIPQPPEHKLNAMKTGAGPEINIPQPPEHKLNAMKTGAGPEINIPQPTRIQTECYENWCRP</sequence>
<feature type="region of interest" description="Disordered" evidence="1">
    <location>
        <begin position="18"/>
        <end position="57"/>
    </location>
</feature>
<dbReference type="Pfam" id="PF07248">
    <property type="entry name" value="DUF1431"/>
    <property type="match status" value="1"/>
</dbReference>
<feature type="region of interest" description="Disordered" evidence="1">
    <location>
        <begin position="121"/>
        <end position="154"/>
    </location>
</feature>
<organism evidence="2">
    <name type="scientific">Timema cristinae</name>
    <name type="common">Walking stick</name>
    <dbReference type="NCBI Taxonomy" id="61476"/>
    <lineage>
        <taxon>Eukaryota</taxon>
        <taxon>Metazoa</taxon>
        <taxon>Ecdysozoa</taxon>
        <taxon>Arthropoda</taxon>
        <taxon>Hexapoda</taxon>
        <taxon>Insecta</taxon>
        <taxon>Pterygota</taxon>
        <taxon>Neoptera</taxon>
        <taxon>Polyneoptera</taxon>
        <taxon>Phasmatodea</taxon>
        <taxon>Timematodea</taxon>
        <taxon>Timematoidea</taxon>
        <taxon>Timematidae</taxon>
        <taxon>Timema</taxon>
    </lineage>
</organism>
<feature type="region of interest" description="Disordered" evidence="1">
    <location>
        <begin position="901"/>
        <end position="974"/>
    </location>
</feature>
<feature type="region of interest" description="Disordered" evidence="1">
    <location>
        <begin position="590"/>
        <end position="609"/>
    </location>
</feature>
<evidence type="ECO:0000256" key="1">
    <source>
        <dbReference type="SAM" id="MobiDB-lite"/>
    </source>
</evidence>
<reference evidence="2" key="1">
    <citation type="submission" date="2020-11" db="EMBL/GenBank/DDBJ databases">
        <authorList>
            <person name="Tran Van P."/>
        </authorList>
    </citation>
    <scope>NUCLEOTIDE SEQUENCE</scope>
</reference>
<proteinExistence type="predicted"/>
<feature type="region of interest" description="Disordered" evidence="1">
    <location>
        <begin position="713"/>
        <end position="755"/>
    </location>
</feature>